<keyword evidence="1" id="KW-0646">Protease inhibitor</keyword>
<keyword evidence="2" id="KW-0722">Serine protease inhibitor</keyword>
<evidence type="ECO:0000256" key="4">
    <source>
        <dbReference type="SAM" id="MobiDB-lite"/>
    </source>
</evidence>
<feature type="compositionally biased region" description="Low complexity" evidence="4">
    <location>
        <begin position="62"/>
        <end position="81"/>
    </location>
</feature>
<organism evidence="6 7">
    <name type="scientific">Strongyloides venezuelensis</name>
    <name type="common">Threadworm</name>
    <dbReference type="NCBI Taxonomy" id="75913"/>
    <lineage>
        <taxon>Eukaryota</taxon>
        <taxon>Metazoa</taxon>
        <taxon>Ecdysozoa</taxon>
        <taxon>Nematoda</taxon>
        <taxon>Chromadorea</taxon>
        <taxon>Rhabditida</taxon>
        <taxon>Tylenchina</taxon>
        <taxon>Panagrolaimomorpha</taxon>
        <taxon>Strongyloidoidea</taxon>
        <taxon>Strongyloididae</taxon>
        <taxon>Strongyloides</taxon>
    </lineage>
</organism>
<dbReference type="Pfam" id="PF01826">
    <property type="entry name" value="TIL"/>
    <property type="match status" value="3"/>
</dbReference>
<feature type="region of interest" description="Disordered" evidence="4">
    <location>
        <begin position="53"/>
        <end position="81"/>
    </location>
</feature>
<dbReference type="AlphaFoldDB" id="A0A0K0FCW3"/>
<dbReference type="InterPro" id="IPR002919">
    <property type="entry name" value="TIL_dom"/>
</dbReference>
<dbReference type="InterPro" id="IPR036084">
    <property type="entry name" value="Ser_inhib-like_sf"/>
</dbReference>
<evidence type="ECO:0000313" key="7">
    <source>
        <dbReference type="WBParaSite" id="SVE_0668100.1"/>
    </source>
</evidence>
<proteinExistence type="predicted"/>
<dbReference type="WBParaSite" id="SVE_0668100.1">
    <property type="protein sequence ID" value="SVE_0668100.1"/>
    <property type="gene ID" value="SVE_0668100"/>
</dbReference>
<dbReference type="GO" id="GO:0004867">
    <property type="term" value="F:serine-type endopeptidase inhibitor activity"/>
    <property type="evidence" value="ECO:0007669"/>
    <property type="project" value="UniProtKB-KW"/>
</dbReference>
<reference evidence="7" key="2">
    <citation type="submission" date="2015-08" db="UniProtKB">
        <authorList>
            <consortium name="WormBaseParasite"/>
        </authorList>
    </citation>
    <scope>IDENTIFICATION</scope>
</reference>
<evidence type="ECO:0000259" key="5">
    <source>
        <dbReference type="Pfam" id="PF01826"/>
    </source>
</evidence>
<dbReference type="PANTHER" id="PTHR23259:SF70">
    <property type="entry name" value="ACCESSORY GLAND PROTEIN ACP62F-RELATED"/>
    <property type="match status" value="1"/>
</dbReference>
<reference evidence="6" key="1">
    <citation type="submission" date="2014-07" db="EMBL/GenBank/DDBJ databases">
        <authorList>
            <person name="Martin A.A"/>
            <person name="De Silva N."/>
        </authorList>
    </citation>
    <scope>NUCLEOTIDE SEQUENCE</scope>
</reference>
<dbReference type="PANTHER" id="PTHR23259">
    <property type="entry name" value="RIDDLE"/>
    <property type="match status" value="1"/>
</dbReference>
<keyword evidence="6" id="KW-1185">Reference proteome</keyword>
<sequence length="311" mass="34686">MEAKKCPACHKSCNSKNNGKKCIKKCKKNEYVCVCKSKYYMTDDGKCVSRNKCPSKKPKPTSKPSIKTSKRSTTTSRPTTTPVCEEHMEYTACKSICPFQCINGVVKKLCNSLRCLSSGCQCAEPYVKGPYGKCIHREECKKSSTQTTLQPSTPKCPINSTYTPCKSTCQKKCSDKPGTSMNCTQDCNYPACECYPGYVINNFDGKCILQKDCPVITTSRPETTPVCPKNMVYTDCKSACPPKCDISQNLTSICTLQCAGKGCECREPFALDELENCVRREECKNPSKGGYFIIHMIRKTVTAIYTLIFRY</sequence>
<dbReference type="Gene3D" id="2.10.25.10">
    <property type="entry name" value="Laminin"/>
    <property type="match status" value="4"/>
</dbReference>
<evidence type="ECO:0000256" key="1">
    <source>
        <dbReference type="ARBA" id="ARBA00022690"/>
    </source>
</evidence>
<feature type="domain" description="TIL" evidence="5">
    <location>
        <begin position="84"/>
        <end position="140"/>
    </location>
</feature>
<name>A0A0K0FCW3_STRVS</name>
<dbReference type="CDD" id="cd19941">
    <property type="entry name" value="TIL"/>
    <property type="match status" value="3"/>
</dbReference>
<accession>A0A0K0FCW3</accession>
<dbReference type="STRING" id="75913.A0A0K0FCW3"/>
<dbReference type="SUPFAM" id="SSF57567">
    <property type="entry name" value="Serine protease inhibitors"/>
    <property type="match status" value="3"/>
</dbReference>
<keyword evidence="3" id="KW-1015">Disulfide bond</keyword>
<feature type="domain" description="TIL" evidence="5">
    <location>
        <begin position="227"/>
        <end position="283"/>
    </location>
</feature>
<feature type="domain" description="TIL" evidence="5">
    <location>
        <begin position="156"/>
        <end position="213"/>
    </location>
</feature>
<dbReference type="Proteomes" id="UP000035680">
    <property type="component" value="Unassembled WGS sequence"/>
</dbReference>
<protein>
    <submittedName>
        <fullName evidence="7">TIL domain-containing protein</fullName>
    </submittedName>
</protein>
<dbReference type="InterPro" id="IPR051368">
    <property type="entry name" value="SerProtInhib-TIL_Domain"/>
</dbReference>
<evidence type="ECO:0000256" key="2">
    <source>
        <dbReference type="ARBA" id="ARBA00022900"/>
    </source>
</evidence>
<evidence type="ECO:0000256" key="3">
    <source>
        <dbReference type="ARBA" id="ARBA00023157"/>
    </source>
</evidence>
<evidence type="ECO:0000313" key="6">
    <source>
        <dbReference type="Proteomes" id="UP000035680"/>
    </source>
</evidence>